<proteinExistence type="predicted"/>
<keyword evidence="1" id="KW-1133">Transmembrane helix</keyword>
<dbReference type="EMBL" id="VDEP01000409">
    <property type="protein sequence ID" value="KAA1087814.1"/>
    <property type="molecule type" value="Genomic_DNA"/>
</dbReference>
<dbReference type="AlphaFoldDB" id="A0A5B0PC37"/>
<feature type="transmembrane region" description="Helical" evidence="1">
    <location>
        <begin position="17"/>
        <end position="36"/>
    </location>
</feature>
<evidence type="ECO:0000313" key="2">
    <source>
        <dbReference type="EMBL" id="KAA1069965.1"/>
    </source>
</evidence>
<name>A0A5B0PC37_PUCGR</name>
<comment type="caution">
    <text evidence="4">The sequence shown here is derived from an EMBL/GenBank/DDBJ whole genome shotgun (WGS) entry which is preliminary data.</text>
</comment>
<organism evidence="4 5">
    <name type="scientific">Puccinia graminis f. sp. tritici</name>
    <dbReference type="NCBI Taxonomy" id="56615"/>
    <lineage>
        <taxon>Eukaryota</taxon>
        <taxon>Fungi</taxon>
        <taxon>Dikarya</taxon>
        <taxon>Basidiomycota</taxon>
        <taxon>Pucciniomycotina</taxon>
        <taxon>Pucciniomycetes</taxon>
        <taxon>Pucciniales</taxon>
        <taxon>Pucciniaceae</taxon>
        <taxon>Puccinia</taxon>
    </lineage>
</organism>
<evidence type="ECO:0000313" key="4">
    <source>
        <dbReference type="EMBL" id="KAA1098596.1"/>
    </source>
</evidence>
<keyword evidence="1" id="KW-0472">Membrane</keyword>
<reference evidence="5 6" key="1">
    <citation type="submission" date="2019-05" db="EMBL/GenBank/DDBJ databases">
        <title>Emergence of the Ug99 lineage of the wheat stem rust pathogen through somatic hybridization.</title>
        <authorList>
            <person name="Li F."/>
            <person name="Upadhyaya N.M."/>
            <person name="Sperschneider J."/>
            <person name="Matny O."/>
            <person name="Nguyen-Phuc H."/>
            <person name="Mago R."/>
            <person name="Raley C."/>
            <person name="Miller M.E."/>
            <person name="Silverstein K.A.T."/>
            <person name="Henningsen E."/>
            <person name="Hirsch C.D."/>
            <person name="Visser B."/>
            <person name="Pretorius Z.A."/>
            <person name="Steffenson B.J."/>
            <person name="Schwessinger B."/>
            <person name="Dodds P.N."/>
            <person name="Figueroa M."/>
        </authorList>
    </citation>
    <scope>NUCLEOTIDE SEQUENCE [LARGE SCALE GENOMIC DNA]</scope>
    <source>
        <strain evidence="4">21-0</strain>
        <strain evidence="2 6">Ug99</strain>
    </source>
</reference>
<dbReference type="Proteomes" id="UP000325313">
    <property type="component" value="Unassembled WGS sequence"/>
</dbReference>
<gene>
    <name evidence="4" type="ORF">PGT21_036759</name>
    <name evidence="3" type="ORF">PGTUg99_050154</name>
    <name evidence="2" type="ORF">PGTUg99_050165</name>
</gene>
<keyword evidence="5" id="KW-1185">Reference proteome</keyword>
<dbReference type="Proteomes" id="UP000324748">
    <property type="component" value="Unassembled WGS sequence"/>
</dbReference>
<accession>A0A5B0PC37</accession>
<evidence type="ECO:0000313" key="5">
    <source>
        <dbReference type="Proteomes" id="UP000324748"/>
    </source>
</evidence>
<protein>
    <submittedName>
        <fullName evidence="4">Uncharacterized protein</fullName>
    </submittedName>
</protein>
<evidence type="ECO:0000313" key="3">
    <source>
        <dbReference type="EMBL" id="KAA1087814.1"/>
    </source>
</evidence>
<evidence type="ECO:0000313" key="6">
    <source>
        <dbReference type="Proteomes" id="UP000325313"/>
    </source>
</evidence>
<dbReference type="OrthoDB" id="2509965at2759"/>
<dbReference type="EMBL" id="VDEP01000491">
    <property type="protein sequence ID" value="KAA1069965.1"/>
    <property type="molecule type" value="Genomic_DNA"/>
</dbReference>
<dbReference type="EMBL" id="VSWC01000066">
    <property type="protein sequence ID" value="KAA1098596.1"/>
    <property type="molecule type" value="Genomic_DNA"/>
</dbReference>
<keyword evidence="1" id="KW-0812">Transmembrane</keyword>
<sequence length="558" mass="63091">MIASLSFRMFSHRISKYTWLSWCALIYFFANVLFIVQSMETSLSEGSFDSILASFYQSAEKFSGEIPKHIEENYRAMGPIRKQAAGPQGSSSSFPINHNKALAARVSTPSNNQVVTFNNAGSAARVNPATSKAGNPASLSSALIIPGGITSDLGLKAHVAQFEEKIRSIQFLARGNGIRLRNLPIMMFFGFHHPTMTICKASVSGGQQPVEVLSLLFRELLGSMWSLQVEELNSLRSQSFDHVIELKKLFDWLCIQIFSPEEGIPIVGFLKSHTGSRRNYNFQTLKHRPIQSQLLKYFSEDLLSEMPLASDLAPVLMEKYWNDMEAKNAFRNLEREVYTGNEFERRVQVLAMVAEEVYSKNKAKSVENSLWDPFLLAIHELPNIENYGFDVKNLNLPIAIFTIDGSNYVNVLRPPSDGPVPISKFHGLMSDLVKHLYIFNKKISKELFGSKHHILRIEHILHWLQQAVFNPKSGVPIVGQIKNVNSILKFKGFTPLDLFLIKFISYQEDGITELARTTAEIMTSYLKENDPEAYDKILSLESKHHKKLGKTFRNIFSS</sequence>
<evidence type="ECO:0000256" key="1">
    <source>
        <dbReference type="SAM" id="Phobius"/>
    </source>
</evidence>